<comment type="catalytic activity">
    <reaction evidence="1">
        <text>S-ubiquitinyl-[E2 ubiquitin-conjugating enzyme]-L-cysteine + [acceptor protein]-L-lysine = [E2 ubiquitin-conjugating enzyme]-L-cysteine + N(6)-ubiquitinyl-[acceptor protein]-L-lysine.</text>
        <dbReference type="EC" id="2.3.2.26"/>
    </reaction>
</comment>
<dbReference type="Proteomes" id="UP000031668">
    <property type="component" value="Unassembled WGS sequence"/>
</dbReference>
<evidence type="ECO:0000256" key="3">
    <source>
        <dbReference type="ARBA" id="ARBA00012485"/>
    </source>
</evidence>
<proteinExistence type="predicted"/>
<dbReference type="SUPFAM" id="SSF56204">
    <property type="entry name" value="Hect, E3 ligase catalytic domain"/>
    <property type="match status" value="1"/>
</dbReference>
<dbReference type="InterPro" id="IPR000569">
    <property type="entry name" value="HECT_dom"/>
</dbReference>
<dbReference type="SMART" id="SM00119">
    <property type="entry name" value="HECTc"/>
    <property type="match status" value="1"/>
</dbReference>
<dbReference type="PANTHER" id="PTHR11254">
    <property type="entry name" value="HECT DOMAIN UBIQUITIN-PROTEIN LIGASE"/>
    <property type="match status" value="1"/>
</dbReference>
<dbReference type="GO" id="GO:0005737">
    <property type="term" value="C:cytoplasm"/>
    <property type="evidence" value="ECO:0007669"/>
    <property type="project" value="UniProtKB-ARBA"/>
</dbReference>
<evidence type="ECO:0000256" key="6">
    <source>
        <dbReference type="ARBA" id="ARBA00022786"/>
    </source>
</evidence>
<sequence length="470" mass="55234">MFDVISESRVDPRRQRVYFVDHNTKVTTWVDPRYKYIVNKNSQLPRGWEIKTNPDGLPYFVDHNTRTTTFQDPRNGLFLFHADDRFYRARRSTTEKFYIFRSLCQINLYPGNFRVVVSRDNMFEESVSQIMGFTPMKLHSRMSIVISGEEGLDYGGISREWFSKVSRDMQNPMYCLFKYSSDNRDYLLQINPTSSVNANHLHYFRFVGRFLGLALFHRCYIDSCFDLIFFKQLLGRTTSIMDLKNRDEEMYNSLVWILENPLDELGMDLYFSTEYDEFGKLKEVELMPGGKNTKVTEENKKDYVNLMVEFLLTHNTSQQLQEILTAFYEMIPAPWLAFIDEKELELLLCGIQTYDIDDWKANTVYKRGYSTSSEQIVWFWKVVEEMTPEERAKLIQFTTGTSHVPVTGFADLVGSHGTQLFNIEKWGQASHLPRAHTCFNRLDLPPYNSYDELKTKLLTAINETSGFHEE</sequence>
<dbReference type="InterPro" id="IPR050409">
    <property type="entry name" value="E3_ubiq-protein_ligase"/>
</dbReference>
<keyword evidence="11" id="KW-1185">Reference proteome</keyword>
<keyword evidence="4" id="KW-0808">Transferase</keyword>
<feature type="domain" description="WW" evidence="8">
    <location>
        <begin position="42"/>
        <end position="75"/>
    </location>
</feature>
<feature type="domain" description="WW" evidence="8">
    <location>
        <begin position="7"/>
        <end position="34"/>
    </location>
</feature>
<dbReference type="InterPro" id="IPR001202">
    <property type="entry name" value="WW_dom"/>
</dbReference>
<dbReference type="SMART" id="SM00456">
    <property type="entry name" value="WW"/>
    <property type="match status" value="2"/>
</dbReference>
<evidence type="ECO:0000256" key="1">
    <source>
        <dbReference type="ARBA" id="ARBA00000885"/>
    </source>
</evidence>
<keyword evidence="6 7" id="KW-0833">Ubl conjugation pathway</keyword>
<feature type="domain" description="HECT" evidence="9">
    <location>
        <begin position="134"/>
        <end position="470"/>
    </location>
</feature>
<comment type="pathway">
    <text evidence="2">Protein modification; protein ubiquitination.</text>
</comment>
<dbReference type="OMA" id="YTIYKEC"/>
<dbReference type="UniPathway" id="UPA00143"/>
<dbReference type="AlphaFoldDB" id="A0A0C2I8H2"/>
<dbReference type="PROSITE" id="PS50237">
    <property type="entry name" value="HECT"/>
    <property type="match status" value="1"/>
</dbReference>
<name>A0A0C2I8H2_THEKT</name>
<dbReference type="InterPro" id="IPR035983">
    <property type="entry name" value="Hect_E3_ubiquitin_ligase"/>
</dbReference>
<dbReference type="Gene3D" id="3.90.1750.10">
    <property type="entry name" value="Hect, E3 ligase catalytic domains"/>
    <property type="match status" value="1"/>
</dbReference>
<accession>A0A0C2I8H2</accession>
<comment type="caution">
    <text evidence="10">The sequence shown here is derived from an EMBL/GenBank/DDBJ whole genome shotgun (WGS) entry which is preliminary data.</text>
</comment>
<dbReference type="CDD" id="cd00201">
    <property type="entry name" value="WW"/>
    <property type="match status" value="2"/>
</dbReference>
<evidence type="ECO:0000256" key="5">
    <source>
        <dbReference type="ARBA" id="ARBA00022737"/>
    </source>
</evidence>
<dbReference type="GO" id="GO:0016567">
    <property type="term" value="P:protein ubiquitination"/>
    <property type="evidence" value="ECO:0007669"/>
    <property type="project" value="UniProtKB-UniPathway"/>
</dbReference>
<keyword evidence="5" id="KW-0677">Repeat</keyword>
<dbReference type="SUPFAM" id="SSF51045">
    <property type="entry name" value="WW domain"/>
    <property type="match status" value="2"/>
</dbReference>
<dbReference type="Pfam" id="PF00397">
    <property type="entry name" value="WW"/>
    <property type="match status" value="2"/>
</dbReference>
<dbReference type="Gene3D" id="3.30.2410.10">
    <property type="entry name" value="Hect, E3 ligase catalytic domain"/>
    <property type="match status" value="1"/>
</dbReference>
<dbReference type="PANTHER" id="PTHR11254:SF429">
    <property type="entry name" value="E3 UBIQUITIN-PROTEIN LIGASE SU(DX)"/>
    <property type="match status" value="1"/>
</dbReference>
<dbReference type="EC" id="2.3.2.26" evidence="3"/>
<dbReference type="FunFam" id="3.30.2410.10:FF:000002">
    <property type="entry name" value="E3 ubiquitin-protein ligase HECW2"/>
    <property type="match status" value="1"/>
</dbReference>
<gene>
    <name evidence="10" type="ORF">RF11_10478</name>
</gene>
<dbReference type="EMBL" id="JWZT01005334">
    <property type="protein sequence ID" value="KII61518.1"/>
    <property type="molecule type" value="Genomic_DNA"/>
</dbReference>
<feature type="active site" description="Glycyl thioester intermediate" evidence="7">
    <location>
        <position position="438"/>
    </location>
</feature>
<protein>
    <recommendedName>
        <fullName evidence="3">HECT-type E3 ubiquitin transferase</fullName>
        <ecNumber evidence="3">2.3.2.26</ecNumber>
    </recommendedName>
</protein>
<dbReference type="FunFam" id="3.30.2160.10:FF:000001">
    <property type="entry name" value="E3 ubiquitin-protein ligase NEDD4-like"/>
    <property type="match status" value="1"/>
</dbReference>
<organism evidence="10 11">
    <name type="scientific">Thelohanellus kitauei</name>
    <name type="common">Myxosporean</name>
    <dbReference type="NCBI Taxonomy" id="669202"/>
    <lineage>
        <taxon>Eukaryota</taxon>
        <taxon>Metazoa</taxon>
        <taxon>Cnidaria</taxon>
        <taxon>Myxozoa</taxon>
        <taxon>Myxosporea</taxon>
        <taxon>Bivalvulida</taxon>
        <taxon>Platysporina</taxon>
        <taxon>Myxobolidae</taxon>
        <taxon>Thelohanellus</taxon>
    </lineage>
</organism>
<dbReference type="Gene3D" id="3.30.2160.10">
    <property type="entry name" value="Hect, E3 ligase catalytic domain"/>
    <property type="match status" value="1"/>
</dbReference>
<dbReference type="PROSITE" id="PS01159">
    <property type="entry name" value="WW_DOMAIN_1"/>
    <property type="match status" value="1"/>
</dbReference>
<dbReference type="PROSITE" id="PS50020">
    <property type="entry name" value="WW_DOMAIN_2"/>
    <property type="match status" value="2"/>
</dbReference>
<dbReference type="CDD" id="cd00078">
    <property type="entry name" value="HECTc"/>
    <property type="match status" value="1"/>
</dbReference>
<evidence type="ECO:0000313" key="10">
    <source>
        <dbReference type="EMBL" id="KII61518.1"/>
    </source>
</evidence>
<dbReference type="Pfam" id="PF00632">
    <property type="entry name" value="HECT"/>
    <property type="match status" value="1"/>
</dbReference>
<dbReference type="GO" id="GO:0061630">
    <property type="term" value="F:ubiquitin protein ligase activity"/>
    <property type="evidence" value="ECO:0007669"/>
    <property type="project" value="UniProtKB-EC"/>
</dbReference>
<evidence type="ECO:0000259" key="9">
    <source>
        <dbReference type="PROSITE" id="PS50237"/>
    </source>
</evidence>
<dbReference type="FunFam" id="3.90.1750.10:FF:000079">
    <property type="entry name" value="E3 ubiquitin-protein ligase"/>
    <property type="match status" value="1"/>
</dbReference>
<evidence type="ECO:0000259" key="8">
    <source>
        <dbReference type="PROSITE" id="PS50020"/>
    </source>
</evidence>
<evidence type="ECO:0000313" key="11">
    <source>
        <dbReference type="Proteomes" id="UP000031668"/>
    </source>
</evidence>
<dbReference type="Gene3D" id="2.20.70.10">
    <property type="match status" value="1"/>
</dbReference>
<dbReference type="OrthoDB" id="423283at2759"/>
<dbReference type="InterPro" id="IPR036020">
    <property type="entry name" value="WW_dom_sf"/>
</dbReference>
<dbReference type="GO" id="GO:0043161">
    <property type="term" value="P:proteasome-mediated ubiquitin-dependent protein catabolic process"/>
    <property type="evidence" value="ECO:0007669"/>
    <property type="project" value="TreeGrafter"/>
</dbReference>
<evidence type="ECO:0000256" key="4">
    <source>
        <dbReference type="ARBA" id="ARBA00022679"/>
    </source>
</evidence>
<evidence type="ECO:0000256" key="2">
    <source>
        <dbReference type="ARBA" id="ARBA00004906"/>
    </source>
</evidence>
<evidence type="ECO:0000256" key="7">
    <source>
        <dbReference type="PROSITE-ProRule" id="PRU00104"/>
    </source>
</evidence>
<reference evidence="10 11" key="1">
    <citation type="journal article" date="2014" name="Genome Biol. Evol.">
        <title>The genome of the myxosporean Thelohanellus kitauei shows adaptations to nutrient acquisition within its fish host.</title>
        <authorList>
            <person name="Yang Y."/>
            <person name="Xiong J."/>
            <person name="Zhou Z."/>
            <person name="Huo F."/>
            <person name="Miao W."/>
            <person name="Ran C."/>
            <person name="Liu Y."/>
            <person name="Zhang J."/>
            <person name="Feng J."/>
            <person name="Wang M."/>
            <person name="Wang M."/>
            <person name="Wang L."/>
            <person name="Yao B."/>
        </authorList>
    </citation>
    <scope>NUCLEOTIDE SEQUENCE [LARGE SCALE GENOMIC DNA]</scope>
    <source>
        <strain evidence="10">Wuqing</strain>
    </source>
</reference>